<comment type="caution">
    <text evidence="1">The sequence shown here is derived from an EMBL/GenBank/DDBJ whole genome shotgun (WGS) entry which is preliminary data.</text>
</comment>
<reference evidence="1 2" key="1">
    <citation type="submission" date="2019-04" db="EMBL/GenBank/DDBJ databases">
        <title>Thalassotalea guangxiensis sp. nov., isolated from sediment of the coastal wetland.</title>
        <authorList>
            <person name="Zheng S."/>
            <person name="Zhang D."/>
        </authorList>
    </citation>
    <scope>NUCLEOTIDE SEQUENCE [LARGE SCALE GENOMIC DNA]</scope>
    <source>
        <strain evidence="1 2">ZS-4</strain>
    </source>
</reference>
<sequence>MFKENIDKQAWKKLAVKRDRKNEPLVEKLCSNKDGSKPVFNYIKDLMVFAAMVGFSINKRFPLSGDTVSIILETYATDQKDAFIYLLALMTEKNGACLKDENLLSSIKIYEEYCNAGLEEIQLWLDENPGDHGGIDTLASKIFEQAIANERSQRMVDNPEELDVAF</sequence>
<organism evidence="1 2">
    <name type="scientific">Thalassotalea mangrovi</name>
    <dbReference type="NCBI Taxonomy" id="2572245"/>
    <lineage>
        <taxon>Bacteria</taxon>
        <taxon>Pseudomonadati</taxon>
        <taxon>Pseudomonadota</taxon>
        <taxon>Gammaproteobacteria</taxon>
        <taxon>Alteromonadales</taxon>
        <taxon>Colwelliaceae</taxon>
        <taxon>Thalassotalea</taxon>
    </lineage>
</organism>
<dbReference type="RefSeq" id="WP_136734909.1">
    <property type="nucleotide sequence ID" value="NZ_SWDB01000009.1"/>
</dbReference>
<evidence type="ECO:0000313" key="2">
    <source>
        <dbReference type="Proteomes" id="UP000307999"/>
    </source>
</evidence>
<dbReference type="AlphaFoldDB" id="A0A4U1B785"/>
<name>A0A4U1B785_9GAMM</name>
<proteinExistence type="predicted"/>
<evidence type="ECO:0000313" key="1">
    <source>
        <dbReference type="EMBL" id="TKB46333.1"/>
    </source>
</evidence>
<protein>
    <submittedName>
        <fullName evidence="1">DNA phosphorothioation-associated protein 4</fullName>
    </submittedName>
</protein>
<gene>
    <name evidence="1" type="ORF">E8M12_04575</name>
</gene>
<dbReference type="EMBL" id="SWDB01000009">
    <property type="protein sequence ID" value="TKB46333.1"/>
    <property type="molecule type" value="Genomic_DNA"/>
</dbReference>
<dbReference type="OrthoDB" id="5879520at2"/>
<dbReference type="Proteomes" id="UP000307999">
    <property type="component" value="Unassembled WGS sequence"/>
</dbReference>
<dbReference type="NCBIfam" id="TIGR04062">
    <property type="entry name" value="dnd_assoc_4"/>
    <property type="match status" value="1"/>
</dbReference>
<dbReference type="InterPro" id="IPR023983">
    <property type="entry name" value="DNA_S_mod_dnd_assoc_4"/>
</dbReference>
<accession>A0A4U1B785</accession>
<keyword evidence="2" id="KW-1185">Reference proteome</keyword>